<dbReference type="InterPro" id="IPR057661">
    <property type="entry name" value="RsdA/BaiN/AoA(So)_Rossmann"/>
</dbReference>
<dbReference type="InterPro" id="IPR036188">
    <property type="entry name" value="FAD/NAD-bd_sf"/>
</dbReference>
<sequence>MSRVLIVGAGAAGMYAAVWAARNGQEVCVFEKNEKAGKKLFITGKGRCNLTNACDVEDLFEAARSNPKFLYSSFYTHTNQDVIDFFEELGMKTKTERGGRVFPASDHSSDVIRTLEQEMKRLKVELRLNCRVEKICQENGTFTGVLLADGTMETGDACIVATGGMSYPSTGASGDGYRFAGEMGHAITELKPSLVPIQTEEEWVPQLMGLSLRNVELKVLDGKRQLFCEMGEMLFTHYGVSGPLVISASADVGARLEQRKLKLSVDLKPALSEERLDQRILRDFQEQKNKQFKNSLGKLLPSKLIPVIVKLSEIPPEKKINEISREERGRLVYLIKHLEMTAVNLRGWNEAIITKGGVSVKEIDPGTMESRKIKNLYFVGEVLDLDAVTGGFNLQIAWSTAYAAASNLENKYTDRRE</sequence>
<dbReference type="EMBL" id="AP027742">
    <property type="protein sequence ID" value="BDZ77642.1"/>
    <property type="molecule type" value="Genomic_DNA"/>
</dbReference>
<keyword evidence="7" id="KW-1185">Reference proteome</keyword>
<dbReference type="RefSeq" id="WP_230106043.1">
    <property type="nucleotide sequence ID" value="NZ_AP024845.1"/>
</dbReference>
<evidence type="ECO:0000259" key="5">
    <source>
        <dbReference type="Pfam" id="PF22780"/>
    </source>
</evidence>
<dbReference type="InterPro" id="IPR055178">
    <property type="entry name" value="RsdA/BaiN/AoA(So)-like_dom"/>
</dbReference>
<proteinExistence type="predicted"/>
<dbReference type="Pfam" id="PF22780">
    <property type="entry name" value="HI0933_like_1st"/>
    <property type="match status" value="1"/>
</dbReference>
<organism evidence="6 7">
    <name type="scientific">Claveliimonas bilis</name>
    <dbReference type="NCBI Taxonomy" id="3028070"/>
    <lineage>
        <taxon>Bacteria</taxon>
        <taxon>Bacillati</taxon>
        <taxon>Bacillota</taxon>
        <taxon>Clostridia</taxon>
        <taxon>Lachnospirales</taxon>
        <taxon>Lachnospiraceae</taxon>
        <taxon>Claveliimonas</taxon>
    </lineage>
</organism>
<dbReference type="Proteomes" id="UP001305815">
    <property type="component" value="Chromosome"/>
</dbReference>
<protein>
    <submittedName>
        <fullName evidence="6">FAD-dependent oxidoreductase</fullName>
    </submittedName>
</protein>
<keyword evidence="2" id="KW-0285">Flavoprotein</keyword>
<keyword evidence="3" id="KW-0274">FAD</keyword>
<evidence type="ECO:0000256" key="3">
    <source>
        <dbReference type="ARBA" id="ARBA00022827"/>
    </source>
</evidence>
<dbReference type="Gene3D" id="1.10.8.260">
    <property type="entry name" value="HI0933 insert domain-like"/>
    <property type="match status" value="1"/>
</dbReference>
<comment type="cofactor">
    <cofactor evidence="1">
        <name>FAD</name>
        <dbReference type="ChEBI" id="CHEBI:57692"/>
    </cofactor>
</comment>
<feature type="domain" description="RsdA/BaiN/AoA(So)-like Rossmann fold-like" evidence="4">
    <location>
        <begin position="3"/>
        <end position="406"/>
    </location>
</feature>
<dbReference type="SUPFAM" id="SSF51905">
    <property type="entry name" value="FAD/NAD(P)-binding domain"/>
    <property type="match status" value="1"/>
</dbReference>
<dbReference type="PRINTS" id="PR00368">
    <property type="entry name" value="FADPNR"/>
</dbReference>
<evidence type="ECO:0000256" key="2">
    <source>
        <dbReference type="ARBA" id="ARBA00022630"/>
    </source>
</evidence>
<dbReference type="InterPro" id="IPR023166">
    <property type="entry name" value="BaiN-like_dom_sf"/>
</dbReference>
<dbReference type="Gene3D" id="3.50.50.60">
    <property type="entry name" value="FAD/NAD(P)-binding domain"/>
    <property type="match status" value="1"/>
</dbReference>
<evidence type="ECO:0000313" key="7">
    <source>
        <dbReference type="Proteomes" id="UP001305815"/>
    </source>
</evidence>
<dbReference type="Pfam" id="PF03486">
    <property type="entry name" value="HI0933_like"/>
    <property type="match status" value="1"/>
</dbReference>
<dbReference type="Gene3D" id="2.40.30.10">
    <property type="entry name" value="Translation factors"/>
    <property type="match status" value="1"/>
</dbReference>
<dbReference type="NCBIfam" id="TIGR00275">
    <property type="entry name" value="aminoacetone oxidase family FAD-binding enzyme"/>
    <property type="match status" value="1"/>
</dbReference>
<gene>
    <name evidence="6" type="ORF">Lac1_18250</name>
</gene>
<evidence type="ECO:0000256" key="1">
    <source>
        <dbReference type="ARBA" id="ARBA00001974"/>
    </source>
</evidence>
<dbReference type="PANTHER" id="PTHR42887">
    <property type="entry name" value="OS12G0638800 PROTEIN"/>
    <property type="match status" value="1"/>
</dbReference>
<feature type="domain" description="RsdA/BaiN/AoA(So)-like insert" evidence="5">
    <location>
        <begin position="191"/>
        <end position="353"/>
    </location>
</feature>
<dbReference type="InterPro" id="IPR004792">
    <property type="entry name" value="BaiN-like"/>
</dbReference>
<evidence type="ECO:0000313" key="6">
    <source>
        <dbReference type="EMBL" id="BDZ77642.1"/>
    </source>
</evidence>
<name>A0ABN6Z519_9FIRM</name>
<dbReference type="SUPFAM" id="SSF160996">
    <property type="entry name" value="HI0933 insert domain-like"/>
    <property type="match status" value="1"/>
</dbReference>
<reference evidence="7" key="1">
    <citation type="journal article" date="2023" name="Int. J. Syst. Evol. Microbiol.">
        <title>Claveliimonas bilis gen. nov., sp. nov., deoxycholic acid-producing bacteria isolated from human faeces, and reclassification of Sellimonas monacensis Zenner et al. 2021 as Claveliimonas monacensis comb. nov.</title>
        <authorList>
            <person name="Hisatomi A."/>
            <person name="Kastawa N.W.E.P.G."/>
            <person name="Song I."/>
            <person name="Ohkuma M."/>
            <person name="Fukiya S."/>
            <person name="Sakamoto M."/>
        </authorList>
    </citation>
    <scope>NUCLEOTIDE SEQUENCE [LARGE SCALE GENOMIC DNA]</scope>
    <source>
        <strain evidence="7">12BBH14</strain>
    </source>
</reference>
<accession>A0ABN6Z519</accession>
<evidence type="ECO:0000259" key="4">
    <source>
        <dbReference type="Pfam" id="PF03486"/>
    </source>
</evidence>
<dbReference type="PANTHER" id="PTHR42887:SF2">
    <property type="entry name" value="OS12G0638800 PROTEIN"/>
    <property type="match status" value="1"/>
</dbReference>